<dbReference type="Gene3D" id="3.30.420.10">
    <property type="entry name" value="Ribonuclease H-like superfamily/Ribonuclease H"/>
    <property type="match status" value="1"/>
</dbReference>
<reference evidence="2" key="1">
    <citation type="submission" date="2020-08" db="EMBL/GenBank/DDBJ databases">
        <title>Multicomponent nature underlies the extraordinary mechanical properties of spider dragline silk.</title>
        <authorList>
            <person name="Kono N."/>
            <person name="Nakamura H."/>
            <person name="Mori M."/>
            <person name="Yoshida Y."/>
            <person name="Ohtoshi R."/>
            <person name="Malay A.D."/>
            <person name="Moran D.A.P."/>
            <person name="Tomita M."/>
            <person name="Numata K."/>
            <person name="Arakawa K."/>
        </authorList>
    </citation>
    <scope>NUCLEOTIDE SEQUENCE</scope>
</reference>
<keyword evidence="3" id="KW-1185">Reference proteome</keyword>
<protein>
    <submittedName>
        <fullName evidence="2">Transposable element Tcb1 transposase</fullName>
    </submittedName>
</protein>
<sequence length="251" mass="29415">MSRKKQRSVFDQLSEFDSGRIVVYRDCGLFFRKIGSRVVRNQTTVIQICDSWMQEGTMDRRGLLHPPQCTTSREDRQIVRMEVKDRSLTSRTVAQHIGSITHHSVYARTIRRRLKQNGISARRTLLGLPLTQNHRRLRRQLCDEKRMWVADWNEFVFTDESRICLQHHDGQNRLWRHRGERKLNSCLMHPYIGPAPGIMVWGGIGYHSRTPQVSIVGTLSSQRYFSELLELVFLPYLQGTALFQQDNTQPH</sequence>
<name>A0A8X6V6B4_TRICX</name>
<dbReference type="InterPro" id="IPR036397">
    <property type="entry name" value="RNaseH_sf"/>
</dbReference>
<comment type="caution">
    <text evidence="2">The sequence shown here is derived from an EMBL/GenBank/DDBJ whole genome shotgun (WGS) entry which is preliminary data.</text>
</comment>
<dbReference type="Pfam" id="PF01498">
    <property type="entry name" value="HTH_Tnp_Tc3_2"/>
    <property type="match status" value="1"/>
</dbReference>
<dbReference type="EMBL" id="BMAU01021260">
    <property type="protein sequence ID" value="GFY06472.1"/>
    <property type="molecule type" value="Genomic_DNA"/>
</dbReference>
<accession>A0A8X6V6B4</accession>
<evidence type="ECO:0000259" key="1">
    <source>
        <dbReference type="Pfam" id="PF01498"/>
    </source>
</evidence>
<dbReference type="InterPro" id="IPR002492">
    <property type="entry name" value="Transposase_Tc1-like"/>
</dbReference>
<dbReference type="GO" id="GO:0006313">
    <property type="term" value="P:DNA transposition"/>
    <property type="evidence" value="ECO:0007669"/>
    <property type="project" value="InterPro"/>
</dbReference>
<proteinExistence type="predicted"/>
<dbReference type="AlphaFoldDB" id="A0A8X6V6B4"/>
<organism evidence="2 3">
    <name type="scientific">Trichonephila clavipes</name>
    <name type="common">Golden silk orbweaver</name>
    <name type="synonym">Nephila clavipes</name>
    <dbReference type="NCBI Taxonomy" id="2585209"/>
    <lineage>
        <taxon>Eukaryota</taxon>
        <taxon>Metazoa</taxon>
        <taxon>Ecdysozoa</taxon>
        <taxon>Arthropoda</taxon>
        <taxon>Chelicerata</taxon>
        <taxon>Arachnida</taxon>
        <taxon>Araneae</taxon>
        <taxon>Araneomorphae</taxon>
        <taxon>Entelegynae</taxon>
        <taxon>Araneoidea</taxon>
        <taxon>Nephilidae</taxon>
        <taxon>Trichonephila</taxon>
    </lineage>
</organism>
<dbReference type="GO" id="GO:0003677">
    <property type="term" value="F:DNA binding"/>
    <property type="evidence" value="ECO:0007669"/>
    <property type="project" value="InterPro"/>
</dbReference>
<dbReference type="Proteomes" id="UP000887159">
    <property type="component" value="Unassembled WGS sequence"/>
</dbReference>
<evidence type="ECO:0000313" key="2">
    <source>
        <dbReference type="EMBL" id="GFY06472.1"/>
    </source>
</evidence>
<gene>
    <name evidence="2" type="primary">X975_19738</name>
    <name evidence="2" type="ORF">TNCV_412221</name>
</gene>
<evidence type="ECO:0000313" key="3">
    <source>
        <dbReference type="Proteomes" id="UP000887159"/>
    </source>
</evidence>
<feature type="domain" description="Transposase Tc1-like" evidence="1">
    <location>
        <begin position="75"/>
        <end position="144"/>
    </location>
</feature>
<dbReference type="GO" id="GO:0015074">
    <property type="term" value="P:DNA integration"/>
    <property type="evidence" value="ECO:0007669"/>
    <property type="project" value="InterPro"/>
</dbReference>